<dbReference type="EMBL" id="LN609529">
    <property type="protein sequence ID" value="CEF69093.1"/>
    <property type="molecule type" value="Genomic_DNA"/>
</dbReference>
<evidence type="ECO:0000313" key="6">
    <source>
        <dbReference type="EMBL" id="CEF69093.1"/>
    </source>
</evidence>
<dbReference type="GeneID" id="36381463"/>
<dbReference type="Pfam" id="PF16899">
    <property type="entry name" value="Cyclin_C_2"/>
    <property type="match status" value="1"/>
</dbReference>
<evidence type="ECO:0000256" key="3">
    <source>
        <dbReference type="RuleBase" id="RU000383"/>
    </source>
</evidence>
<evidence type="ECO:0000256" key="2">
    <source>
        <dbReference type="ARBA" id="ARBA00023127"/>
    </source>
</evidence>
<evidence type="ECO:0000313" key="8">
    <source>
        <dbReference type="WBParaSite" id="SRAE_2000374500.1"/>
    </source>
</evidence>
<comment type="similarity">
    <text evidence="1">Belongs to the cyclin family. Cyclin C subfamily.</text>
</comment>
<evidence type="ECO:0000256" key="1">
    <source>
        <dbReference type="ARBA" id="ARBA00008638"/>
    </source>
</evidence>
<evidence type="ECO:0000313" key="9">
    <source>
        <dbReference type="WormBase" id="SRAE_2000374500"/>
    </source>
</evidence>
<dbReference type="WormBase" id="SRAE_2000374500">
    <property type="protein sequence ID" value="SRP02317"/>
    <property type="gene ID" value="WBGene00263970"/>
</dbReference>
<organism evidence="6">
    <name type="scientific">Strongyloides ratti</name>
    <name type="common">Parasitic roundworm</name>
    <dbReference type="NCBI Taxonomy" id="34506"/>
    <lineage>
        <taxon>Eukaryota</taxon>
        <taxon>Metazoa</taxon>
        <taxon>Ecdysozoa</taxon>
        <taxon>Nematoda</taxon>
        <taxon>Chromadorea</taxon>
        <taxon>Rhabditida</taxon>
        <taxon>Tylenchina</taxon>
        <taxon>Panagrolaimomorpha</taxon>
        <taxon>Strongyloidoidea</taxon>
        <taxon>Strongyloididae</taxon>
        <taxon>Strongyloides</taxon>
    </lineage>
</organism>
<proteinExistence type="inferred from homology"/>
<dbReference type="AlphaFoldDB" id="A0A090LLP4"/>
<dbReference type="STRING" id="34506.A0A090LLP4"/>
<dbReference type="InterPro" id="IPR043198">
    <property type="entry name" value="Cyclin/Ssn8"/>
</dbReference>
<dbReference type="InterPro" id="IPR031658">
    <property type="entry name" value="Cyclin_C_2"/>
</dbReference>
<dbReference type="InterPro" id="IPR013763">
    <property type="entry name" value="Cyclin-like_dom"/>
</dbReference>
<name>A0A090LLP4_STRRB</name>
<evidence type="ECO:0000256" key="4">
    <source>
        <dbReference type="SAM" id="MobiDB-lite"/>
    </source>
</evidence>
<dbReference type="CDD" id="cd20513">
    <property type="entry name" value="CYCLIN_CCNC_rpt1"/>
    <property type="match status" value="1"/>
</dbReference>
<dbReference type="PANTHER" id="PTHR10026">
    <property type="entry name" value="CYCLIN"/>
    <property type="match status" value="1"/>
</dbReference>
<dbReference type="Gene3D" id="1.10.472.10">
    <property type="entry name" value="Cyclin-like"/>
    <property type="match status" value="2"/>
</dbReference>
<dbReference type="OMA" id="CLLHPPH"/>
<evidence type="ECO:0000313" key="7">
    <source>
        <dbReference type="Proteomes" id="UP000035682"/>
    </source>
</evidence>
<feature type="domain" description="Cyclin-like" evidence="5">
    <location>
        <begin position="43"/>
        <end position="148"/>
    </location>
</feature>
<dbReference type="RefSeq" id="XP_024508293.1">
    <property type="nucleotide sequence ID" value="XM_024654975.1"/>
</dbReference>
<dbReference type="InterPro" id="IPR006671">
    <property type="entry name" value="Cyclin_N"/>
</dbReference>
<accession>A0A090LLP4</accession>
<gene>
    <name evidence="6 8 9" type="ORF">SRAE_2000374500</name>
</gene>
<dbReference type="Proteomes" id="UP000035682">
    <property type="component" value="Unplaced"/>
</dbReference>
<dbReference type="SMART" id="SM00385">
    <property type="entry name" value="CYCLIN"/>
    <property type="match status" value="2"/>
</dbReference>
<evidence type="ECO:0000259" key="5">
    <source>
        <dbReference type="SMART" id="SM00385"/>
    </source>
</evidence>
<keyword evidence="2 3" id="KW-0195">Cyclin</keyword>
<dbReference type="WBParaSite" id="SRAE_2000374500.1">
    <property type="protein sequence ID" value="SRAE_2000374500.1"/>
    <property type="gene ID" value="WBGene00263970"/>
</dbReference>
<reference evidence="6 7" key="1">
    <citation type="submission" date="2014-09" db="EMBL/GenBank/DDBJ databases">
        <authorList>
            <person name="Martin A.A."/>
        </authorList>
    </citation>
    <scope>NUCLEOTIDE SEQUENCE</scope>
    <source>
        <strain evidence="7">ED321</strain>
        <strain evidence="6">ED321 Heterogonic</strain>
    </source>
</reference>
<dbReference type="PIRSF" id="PIRSF028758">
    <property type="entry name" value="Cyclin, C/H/G types"/>
    <property type="match status" value="1"/>
</dbReference>
<dbReference type="Pfam" id="PF00134">
    <property type="entry name" value="Cyclin_N"/>
    <property type="match status" value="1"/>
</dbReference>
<sequence length="304" mass="35728">MAFTFWSSSHFKTWIIDPSCDYTIHRLHDVRLLGEENYEKVMIFFSNFIQTLGMDVLQSVGKIRMQVIATAIVYLRRFYSKRSFRDIDPFLLAPTCLYLACKSEEHGILHSSKLVLSANNALRKWPFLNKDIIINMNLIQEAEFYLLEIMDCSLIVFHPYRSLVPIIEDAKEFFKEQKDNCPFKDDKEWDGLVAETTKIINDSYRCDVPLKYAPHQIALGCMLLALINLKKETSFEDYYDAVDTDKEVIGDVVNELCGMYEIWKNFNEKEELKKIFEKIPRPNSSRQQYQSEIHESNSKNQFTF</sequence>
<dbReference type="GO" id="GO:0006357">
    <property type="term" value="P:regulation of transcription by RNA polymerase II"/>
    <property type="evidence" value="ECO:0007669"/>
    <property type="project" value="InterPro"/>
</dbReference>
<dbReference type="OrthoDB" id="10266018at2759"/>
<dbReference type="InterPro" id="IPR036915">
    <property type="entry name" value="Cyclin-like_sf"/>
</dbReference>
<feature type="domain" description="Cyclin-like" evidence="5">
    <location>
        <begin position="164"/>
        <end position="258"/>
    </location>
</feature>
<dbReference type="CTD" id="36381463"/>
<reference evidence="8" key="2">
    <citation type="submission" date="2020-12" db="UniProtKB">
        <authorList>
            <consortium name="WormBaseParasite"/>
        </authorList>
    </citation>
    <scope>IDENTIFICATION</scope>
</reference>
<feature type="region of interest" description="Disordered" evidence="4">
    <location>
        <begin position="283"/>
        <end position="304"/>
    </location>
</feature>
<dbReference type="SUPFAM" id="SSF47954">
    <property type="entry name" value="Cyclin-like"/>
    <property type="match status" value="2"/>
</dbReference>
<keyword evidence="7" id="KW-1185">Reference proteome</keyword>
<protein>
    <submittedName>
        <fullName evidence="6 8">Cyclin-C</fullName>
    </submittedName>
</protein>
<dbReference type="GO" id="GO:0016538">
    <property type="term" value="F:cyclin-dependent protein serine/threonine kinase regulator activity"/>
    <property type="evidence" value="ECO:0007669"/>
    <property type="project" value="InterPro"/>
</dbReference>